<evidence type="ECO:0000313" key="2">
    <source>
        <dbReference type="EMBL" id="GEL28031.1"/>
    </source>
</evidence>
<feature type="compositionally biased region" description="Low complexity" evidence="1">
    <location>
        <begin position="44"/>
        <end position="56"/>
    </location>
</feature>
<sequence>MNKDQQNGRKPWFKKWWVWALVVFGLIMAGGALSGGENDSASNKSETASSAKSQSSNDRQLKDSYHVGQVVNYKGYKFKVNRVTYYDGSQLDKPKSGNRYVICNVTIKNDTGKKQSYTPMDFQLNANGNSTNMMEILTSEKHSRDTLESGDLNPGASVTGNLIGQAKRDADLKLQYQPSIWNDETVKVALY</sequence>
<gene>
    <name evidence="2" type="ORF">LKE01_08510</name>
</gene>
<name>A0A511DT54_LENKE</name>
<protein>
    <submittedName>
        <fullName evidence="2">Uncharacterized protein</fullName>
    </submittedName>
</protein>
<comment type="caution">
    <text evidence="2">The sequence shown here is derived from an EMBL/GenBank/DDBJ whole genome shotgun (WGS) entry which is preliminary data.</text>
</comment>
<dbReference type="GeneID" id="71566868"/>
<evidence type="ECO:0000256" key="1">
    <source>
        <dbReference type="SAM" id="MobiDB-lite"/>
    </source>
</evidence>
<dbReference type="AlphaFoldDB" id="A0A511DT54"/>
<accession>A0A511DT54</accession>
<dbReference type="STRING" id="1423764.FC95_GL000710"/>
<dbReference type="EMBL" id="BJVK01000007">
    <property type="protein sequence ID" value="GEL28031.1"/>
    <property type="molecule type" value="Genomic_DNA"/>
</dbReference>
<dbReference type="Pfam" id="PF11611">
    <property type="entry name" value="DUF4352"/>
    <property type="match status" value="1"/>
</dbReference>
<proteinExistence type="predicted"/>
<dbReference type="OrthoDB" id="2136626at2"/>
<organism evidence="2 3">
    <name type="scientific">Lentilactobacillus kefiri</name>
    <name type="common">Lactobacillus kefiri</name>
    <dbReference type="NCBI Taxonomy" id="33962"/>
    <lineage>
        <taxon>Bacteria</taxon>
        <taxon>Bacillati</taxon>
        <taxon>Bacillota</taxon>
        <taxon>Bacilli</taxon>
        <taxon>Lactobacillales</taxon>
        <taxon>Lactobacillaceae</taxon>
        <taxon>Lentilactobacillus</taxon>
    </lineage>
</organism>
<dbReference type="InterPro" id="IPR029051">
    <property type="entry name" value="DUF4352"/>
</dbReference>
<dbReference type="Proteomes" id="UP000321893">
    <property type="component" value="Unassembled WGS sequence"/>
</dbReference>
<dbReference type="InterPro" id="IPR029050">
    <property type="entry name" value="Immunoprotect_excell_Ig-like"/>
</dbReference>
<reference evidence="2" key="1">
    <citation type="submission" date="2019-07" db="EMBL/GenBank/DDBJ databases">
        <title>Whole genome shotgun sequence of Lactobacillus kefiri NBRC 15888.</title>
        <authorList>
            <person name="Hosoyama A."/>
            <person name="Uohara A."/>
            <person name="Ohji S."/>
            <person name="Ichikawa N."/>
        </authorList>
    </citation>
    <scope>NUCLEOTIDE SEQUENCE [LARGE SCALE GENOMIC DNA]</scope>
    <source>
        <strain evidence="2">NBRC 15888</strain>
    </source>
</reference>
<dbReference type="RefSeq" id="WP_054768916.1">
    <property type="nucleotide sequence ID" value="NZ_BJVK01000007.1"/>
</dbReference>
<dbReference type="Gene3D" id="2.60.40.1240">
    <property type="match status" value="1"/>
</dbReference>
<feature type="region of interest" description="Disordered" evidence="1">
    <location>
        <begin position="37"/>
        <end position="61"/>
    </location>
</feature>
<evidence type="ECO:0000313" key="3">
    <source>
        <dbReference type="Proteomes" id="UP000321893"/>
    </source>
</evidence>
<keyword evidence="3" id="KW-1185">Reference proteome</keyword>